<evidence type="ECO:0000313" key="1">
    <source>
        <dbReference type="EMBL" id="QFJ55856.1"/>
    </source>
</evidence>
<dbReference type="SUPFAM" id="SSF53448">
    <property type="entry name" value="Nucleotide-diphospho-sugar transferases"/>
    <property type="match status" value="1"/>
</dbReference>
<evidence type="ECO:0000313" key="2">
    <source>
        <dbReference type="Proteomes" id="UP000327030"/>
    </source>
</evidence>
<dbReference type="Gene3D" id="3.90.550.10">
    <property type="entry name" value="Spore Coat Polysaccharide Biosynthesis Protein SpsA, Chain A"/>
    <property type="match status" value="1"/>
</dbReference>
<name>A0A5P6VTA2_PSEXY</name>
<dbReference type="InterPro" id="IPR029044">
    <property type="entry name" value="Nucleotide-diphossugar_trans"/>
</dbReference>
<dbReference type="KEGG" id="pxv:FXF36_13660"/>
<gene>
    <name evidence="1" type="ORF">FXF36_13660</name>
</gene>
<protein>
    <submittedName>
        <fullName evidence="1">Glycosyl transferase family 2</fullName>
    </submittedName>
</protein>
<dbReference type="OrthoDB" id="9815829at2"/>
<accession>A0A5P6VTA2</accession>
<sequence>MLTLIVSSNKVDIDEAGNIIRRESIVTRDPNSTLEYSNVIVHPSVLMKTEVIRSLDGYRPLKNSEDYDLWLRMIDDNYKLGILDEYLLKYRIRGNSASVGRCLEQYYINKYILKLHKERQFYGNDSFSIRNQEEYLDKCDFSNRKTDKYRKACKYYCVIIDSRREKKYLKAIIFLAKAFVVYPTLTFEKIKNYYFINLKS</sequence>
<dbReference type="GO" id="GO:0016740">
    <property type="term" value="F:transferase activity"/>
    <property type="evidence" value="ECO:0007669"/>
    <property type="project" value="UniProtKB-KW"/>
</dbReference>
<proteinExistence type="predicted"/>
<organism evidence="1 2">
    <name type="scientific">Pseudobutyrivibrio xylanivorans</name>
    <dbReference type="NCBI Taxonomy" id="185007"/>
    <lineage>
        <taxon>Bacteria</taxon>
        <taxon>Bacillati</taxon>
        <taxon>Bacillota</taxon>
        <taxon>Clostridia</taxon>
        <taxon>Lachnospirales</taxon>
        <taxon>Lachnospiraceae</taxon>
        <taxon>Pseudobutyrivibrio</taxon>
    </lineage>
</organism>
<keyword evidence="1" id="KW-0808">Transferase</keyword>
<dbReference type="Proteomes" id="UP000327030">
    <property type="component" value="Chromosome 1"/>
</dbReference>
<reference evidence="2" key="1">
    <citation type="submission" date="2019-08" db="EMBL/GenBank/DDBJ databases">
        <title>Complete Genome Sequence of the Polysaccharide-Degrading Rumen Bacterium Pseudobutyrivibrio xylanivorans MA3014.</title>
        <authorList>
            <person name="Palevich N."/>
            <person name="Maclean P.H."/>
            <person name="Kelly W.J."/>
            <person name="Leahy S.C."/>
            <person name="Rakonjac J."/>
            <person name="Attwood G.T."/>
        </authorList>
    </citation>
    <scope>NUCLEOTIDE SEQUENCE [LARGE SCALE GENOMIC DNA]</scope>
    <source>
        <strain evidence="2">MA3014</strain>
    </source>
</reference>
<dbReference type="EMBL" id="CP043028">
    <property type="protein sequence ID" value="QFJ55856.1"/>
    <property type="molecule type" value="Genomic_DNA"/>
</dbReference>
<dbReference type="RefSeq" id="WP_151625014.1">
    <property type="nucleotide sequence ID" value="NZ_CP043028.1"/>
</dbReference>
<dbReference type="AlphaFoldDB" id="A0A5P6VTA2"/>